<keyword evidence="3" id="KW-1185">Reference proteome</keyword>
<dbReference type="KEGG" id="ruv:EC9_33640"/>
<accession>A0A517M2R6</accession>
<keyword evidence="1" id="KW-0812">Transmembrane</keyword>
<reference evidence="2 3" key="1">
    <citation type="submission" date="2019-02" db="EMBL/GenBank/DDBJ databases">
        <title>Deep-cultivation of Planctomycetes and their phenomic and genomic characterization uncovers novel biology.</title>
        <authorList>
            <person name="Wiegand S."/>
            <person name="Jogler M."/>
            <person name="Boedeker C."/>
            <person name="Pinto D."/>
            <person name="Vollmers J."/>
            <person name="Rivas-Marin E."/>
            <person name="Kohn T."/>
            <person name="Peeters S.H."/>
            <person name="Heuer A."/>
            <person name="Rast P."/>
            <person name="Oberbeckmann S."/>
            <person name="Bunk B."/>
            <person name="Jeske O."/>
            <person name="Meyerdierks A."/>
            <person name="Storesund J.E."/>
            <person name="Kallscheuer N."/>
            <person name="Luecker S."/>
            <person name="Lage O.M."/>
            <person name="Pohl T."/>
            <person name="Merkel B.J."/>
            <person name="Hornburger P."/>
            <person name="Mueller R.-W."/>
            <person name="Bruemmer F."/>
            <person name="Labrenz M."/>
            <person name="Spormann A.M."/>
            <person name="Op den Camp H."/>
            <person name="Overmann J."/>
            <person name="Amann R."/>
            <person name="Jetten M.S.M."/>
            <person name="Mascher T."/>
            <person name="Medema M.H."/>
            <person name="Devos D.P."/>
            <person name="Kaster A.-K."/>
            <person name="Ovreas L."/>
            <person name="Rohde M."/>
            <person name="Galperin M.Y."/>
            <person name="Jogler C."/>
        </authorList>
    </citation>
    <scope>NUCLEOTIDE SEQUENCE [LARGE SCALE GENOMIC DNA]</scope>
    <source>
        <strain evidence="2 3">EC9</strain>
    </source>
</reference>
<evidence type="ECO:0000256" key="1">
    <source>
        <dbReference type="SAM" id="Phobius"/>
    </source>
</evidence>
<evidence type="ECO:0000313" key="2">
    <source>
        <dbReference type="EMBL" id="QDS89167.1"/>
    </source>
</evidence>
<dbReference type="Proteomes" id="UP000319557">
    <property type="component" value="Chromosome"/>
</dbReference>
<sequence length="278" mass="29382">MAIRLKCKCGKDLSLKDELAGKSIRCPGCKEVLKVPSGNAPPSRPAAAAPSQPKSFPAAAAAAAPASGGVGSLFDDEGIGQLTGPVCMACAKEMRPGTVICMNCGYNTQTGERIQGFTESQDEASEFGHAALDEAAAHMRRDAKVQQQISGTGMPVWMLATILMCLAGLAVMGVFVSNAIAAEEGADGSSPVPRGMLLAILLFLQVCGMYFWIKIMIHGFKESPLHGFLSLFIGLYAMIYAFRRPEIKTYGWSMLTLSIIYSIVFFGGFALLGVLGLG</sequence>
<evidence type="ECO:0000313" key="3">
    <source>
        <dbReference type="Proteomes" id="UP000319557"/>
    </source>
</evidence>
<feature type="transmembrane region" description="Helical" evidence="1">
    <location>
        <begin position="156"/>
        <end position="176"/>
    </location>
</feature>
<keyword evidence="1" id="KW-0472">Membrane</keyword>
<feature type="transmembrane region" description="Helical" evidence="1">
    <location>
        <begin position="254"/>
        <end position="277"/>
    </location>
</feature>
<organism evidence="2 3">
    <name type="scientific">Rosistilla ulvae</name>
    <dbReference type="NCBI Taxonomy" id="1930277"/>
    <lineage>
        <taxon>Bacteria</taxon>
        <taxon>Pseudomonadati</taxon>
        <taxon>Planctomycetota</taxon>
        <taxon>Planctomycetia</taxon>
        <taxon>Pirellulales</taxon>
        <taxon>Pirellulaceae</taxon>
        <taxon>Rosistilla</taxon>
    </lineage>
</organism>
<dbReference type="OrthoDB" id="269673at2"/>
<feature type="transmembrane region" description="Helical" evidence="1">
    <location>
        <begin position="196"/>
        <end position="213"/>
    </location>
</feature>
<dbReference type="RefSeq" id="WP_145346723.1">
    <property type="nucleotide sequence ID" value="NZ_CP036261.1"/>
</dbReference>
<protein>
    <recommendedName>
        <fullName evidence="4">Double zinc ribbon</fullName>
    </recommendedName>
</protein>
<proteinExistence type="predicted"/>
<keyword evidence="1" id="KW-1133">Transmembrane helix</keyword>
<name>A0A517M2R6_9BACT</name>
<dbReference type="AlphaFoldDB" id="A0A517M2R6"/>
<gene>
    <name evidence="2" type="ORF">EC9_33640</name>
</gene>
<dbReference type="EMBL" id="CP036261">
    <property type="protein sequence ID" value="QDS89167.1"/>
    <property type="molecule type" value="Genomic_DNA"/>
</dbReference>
<feature type="transmembrane region" description="Helical" evidence="1">
    <location>
        <begin position="225"/>
        <end position="242"/>
    </location>
</feature>
<evidence type="ECO:0008006" key="4">
    <source>
        <dbReference type="Google" id="ProtNLM"/>
    </source>
</evidence>